<evidence type="ECO:0000313" key="2">
    <source>
        <dbReference type="EMBL" id="MUN41925.1"/>
    </source>
</evidence>
<dbReference type="InterPro" id="IPR000073">
    <property type="entry name" value="AB_hydrolase_1"/>
</dbReference>
<evidence type="ECO:0000259" key="1">
    <source>
        <dbReference type="Pfam" id="PF00561"/>
    </source>
</evidence>
<name>A0A7K1LCJ7_9ACTN</name>
<dbReference type="InterPro" id="IPR029058">
    <property type="entry name" value="AB_hydrolase_fold"/>
</dbReference>
<evidence type="ECO:0000313" key="3">
    <source>
        <dbReference type="Proteomes" id="UP000432015"/>
    </source>
</evidence>
<dbReference type="PRINTS" id="PR00412">
    <property type="entry name" value="EPOXHYDRLASE"/>
</dbReference>
<dbReference type="SUPFAM" id="SSF53474">
    <property type="entry name" value="alpha/beta-Hydrolases"/>
    <property type="match status" value="1"/>
</dbReference>
<dbReference type="InterPro" id="IPR000639">
    <property type="entry name" value="Epox_hydrolase-like"/>
</dbReference>
<sequence length="258" mass="28083">MTDAALHVHRYGDPSGAPVVALHGITGHGARWRHTAETYLADRFVLAPDLRGHGRSPHEPPWTVERHVADVLAVMDAEGVGRADLVGHSYGGMIAVHLARTAPSRVGGLVLLDPAIGLDPAAAWEEARAYLGTRWFADAAEARESLAARWPEASERMLDDEVTTHLEHDEDGRTRWRYEPAAIVTAQSEMARPHLPPPPDISTHLVIATGADLVRPEFVVDCRTALGPRLTLSQIESGHMLYVDAPHETGTLLDGWLS</sequence>
<keyword evidence="3" id="KW-1185">Reference proteome</keyword>
<organism evidence="2 3">
    <name type="scientific">Actinomadura litoris</name>
    <dbReference type="NCBI Taxonomy" id="2678616"/>
    <lineage>
        <taxon>Bacteria</taxon>
        <taxon>Bacillati</taxon>
        <taxon>Actinomycetota</taxon>
        <taxon>Actinomycetes</taxon>
        <taxon>Streptosporangiales</taxon>
        <taxon>Thermomonosporaceae</taxon>
        <taxon>Actinomadura</taxon>
    </lineage>
</organism>
<reference evidence="2 3" key="1">
    <citation type="submission" date="2019-11" db="EMBL/GenBank/DDBJ databases">
        <authorList>
            <person name="Cao P."/>
        </authorList>
    </citation>
    <scope>NUCLEOTIDE SEQUENCE [LARGE SCALE GENOMIC DNA]</scope>
    <source>
        <strain evidence="2 3">NEAU-AAG5</strain>
    </source>
</reference>
<comment type="caution">
    <text evidence="2">The sequence shown here is derived from an EMBL/GenBank/DDBJ whole genome shotgun (WGS) entry which is preliminary data.</text>
</comment>
<dbReference type="PANTHER" id="PTHR43798">
    <property type="entry name" value="MONOACYLGLYCEROL LIPASE"/>
    <property type="match status" value="1"/>
</dbReference>
<dbReference type="EMBL" id="WOFH01000017">
    <property type="protein sequence ID" value="MUN41925.1"/>
    <property type="molecule type" value="Genomic_DNA"/>
</dbReference>
<dbReference type="GO" id="GO:0016787">
    <property type="term" value="F:hydrolase activity"/>
    <property type="evidence" value="ECO:0007669"/>
    <property type="project" value="UniProtKB-KW"/>
</dbReference>
<dbReference type="Proteomes" id="UP000432015">
    <property type="component" value="Unassembled WGS sequence"/>
</dbReference>
<dbReference type="RefSeq" id="WP_156221173.1">
    <property type="nucleotide sequence ID" value="NZ_WOFH01000017.1"/>
</dbReference>
<gene>
    <name evidence="2" type="ORF">GNZ18_35855</name>
</gene>
<proteinExistence type="predicted"/>
<dbReference type="Gene3D" id="3.40.50.1820">
    <property type="entry name" value="alpha/beta hydrolase"/>
    <property type="match status" value="1"/>
</dbReference>
<dbReference type="PRINTS" id="PR00111">
    <property type="entry name" value="ABHYDROLASE"/>
</dbReference>
<keyword evidence="2" id="KW-0378">Hydrolase</keyword>
<protein>
    <submittedName>
        <fullName evidence="2">Alpha/beta fold hydrolase</fullName>
    </submittedName>
</protein>
<accession>A0A7K1LCJ7</accession>
<feature type="domain" description="AB hydrolase-1" evidence="1">
    <location>
        <begin position="18"/>
        <end position="137"/>
    </location>
</feature>
<dbReference type="AlphaFoldDB" id="A0A7K1LCJ7"/>
<dbReference type="Pfam" id="PF00561">
    <property type="entry name" value="Abhydrolase_1"/>
    <property type="match status" value="1"/>
</dbReference>
<dbReference type="InterPro" id="IPR050266">
    <property type="entry name" value="AB_hydrolase_sf"/>
</dbReference>